<evidence type="ECO:0000256" key="1">
    <source>
        <dbReference type="SAM" id="MobiDB-lite"/>
    </source>
</evidence>
<name>A0ABT7YV44_9ACTN</name>
<dbReference type="Proteomes" id="UP001171902">
    <property type="component" value="Unassembled WGS sequence"/>
</dbReference>
<feature type="compositionally biased region" description="Low complexity" evidence="1">
    <location>
        <begin position="7"/>
        <end position="16"/>
    </location>
</feature>
<proteinExistence type="predicted"/>
<evidence type="ECO:0000313" key="4">
    <source>
        <dbReference type="Proteomes" id="UP001171902"/>
    </source>
</evidence>
<feature type="compositionally biased region" description="Basic and acidic residues" evidence="1">
    <location>
        <begin position="21"/>
        <end position="36"/>
    </location>
</feature>
<organism evidence="3 4">
    <name type="scientific">Glycomyces tritici</name>
    <dbReference type="NCBI Taxonomy" id="2665176"/>
    <lineage>
        <taxon>Bacteria</taxon>
        <taxon>Bacillati</taxon>
        <taxon>Actinomycetota</taxon>
        <taxon>Actinomycetes</taxon>
        <taxon>Glycomycetales</taxon>
        <taxon>Glycomycetaceae</taxon>
        <taxon>Glycomyces</taxon>
    </lineage>
</organism>
<feature type="region of interest" description="Disordered" evidence="1">
    <location>
        <begin position="1"/>
        <end position="36"/>
    </location>
</feature>
<dbReference type="EMBL" id="JAUEMJ010000007">
    <property type="protein sequence ID" value="MDN3242133.1"/>
    <property type="molecule type" value="Genomic_DNA"/>
</dbReference>
<keyword evidence="4" id="KW-1185">Reference proteome</keyword>
<sequence>MASVDEASGAAGASSAPSYDPKARDPARVEAIRREGWPRNVKGRTSALGLLYDGAGKPVLRQPLRPLSGDRVYDTPDLKDEWRLREVATSWHIEGGVAAYMRKTTTMVMTLWLNIPTCGGYRRPDPNGCHENLPKVLPPGYTLHVRVEGEDGSYQLNTYRGTGEALKRSE</sequence>
<dbReference type="EMBL" id="JAUEMJ010000004">
    <property type="protein sequence ID" value="MDN3241383.1"/>
    <property type="molecule type" value="Genomic_DNA"/>
</dbReference>
<reference evidence="3" key="1">
    <citation type="submission" date="2023-06" db="EMBL/GenBank/DDBJ databases">
        <title>Gycomyces niveus sp.nov., a novel actinomycete isolated from soil in Shouguang.</title>
        <authorList>
            <person name="Yang X."/>
            <person name="Zhao J."/>
        </authorList>
    </citation>
    <scope>NUCLEOTIDE SEQUENCE</scope>
    <source>
        <strain evidence="3">NEAU C2</strain>
    </source>
</reference>
<dbReference type="InterPro" id="IPR032724">
    <property type="entry name" value="SCP1.201-like"/>
</dbReference>
<dbReference type="RefSeq" id="WP_289958289.1">
    <property type="nucleotide sequence ID" value="NZ_JAUEMJ010000004.1"/>
</dbReference>
<protein>
    <submittedName>
        <fullName evidence="3">SCP1.201-like deaminase</fullName>
    </submittedName>
</protein>
<accession>A0ABT7YV44</accession>
<dbReference type="Pfam" id="PF14428">
    <property type="entry name" value="DddA-like"/>
    <property type="match status" value="1"/>
</dbReference>
<evidence type="ECO:0000313" key="3">
    <source>
        <dbReference type="EMBL" id="MDN3242133.1"/>
    </source>
</evidence>
<gene>
    <name evidence="2" type="ORF">QWI33_16785</name>
    <name evidence="3" type="ORF">QWI33_20600</name>
</gene>
<evidence type="ECO:0000313" key="2">
    <source>
        <dbReference type="EMBL" id="MDN3241383.1"/>
    </source>
</evidence>
<comment type="caution">
    <text evidence="3">The sequence shown here is derived from an EMBL/GenBank/DDBJ whole genome shotgun (WGS) entry which is preliminary data.</text>
</comment>